<dbReference type="SUPFAM" id="SSF53335">
    <property type="entry name" value="S-adenosyl-L-methionine-dependent methyltransferases"/>
    <property type="match status" value="1"/>
</dbReference>
<dbReference type="PANTHER" id="PTHR43591">
    <property type="entry name" value="METHYLTRANSFERASE"/>
    <property type="match status" value="1"/>
</dbReference>
<accession>A0A7I7K5H5</accession>
<evidence type="ECO:0000259" key="1">
    <source>
        <dbReference type="Pfam" id="PF08241"/>
    </source>
</evidence>
<dbReference type="Gene3D" id="3.40.50.150">
    <property type="entry name" value="Vaccinia Virus protein VP39"/>
    <property type="match status" value="1"/>
</dbReference>
<keyword evidence="3" id="KW-1185">Reference proteome</keyword>
<proteinExistence type="predicted"/>
<dbReference type="GO" id="GO:0032259">
    <property type="term" value="P:methylation"/>
    <property type="evidence" value="ECO:0007669"/>
    <property type="project" value="UniProtKB-KW"/>
</dbReference>
<dbReference type="EMBL" id="AP022563">
    <property type="protein sequence ID" value="BBX19366.1"/>
    <property type="molecule type" value="Genomic_DNA"/>
</dbReference>
<name>A0A7I7K5H5_9MYCO</name>
<dbReference type="Pfam" id="PF08241">
    <property type="entry name" value="Methyltransf_11"/>
    <property type="match status" value="1"/>
</dbReference>
<dbReference type="AlphaFoldDB" id="A0A7I7K5H5"/>
<reference evidence="2 3" key="1">
    <citation type="journal article" date="2019" name="Emerg. Microbes Infect.">
        <title>Comprehensive subspecies identification of 175 nontuberculous mycobacteria species based on 7547 genomic profiles.</title>
        <authorList>
            <person name="Matsumoto Y."/>
            <person name="Kinjo T."/>
            <person name="Motooka D."/>
            <person name="Nabeya D."/>
            <person name="Jung N."/>
            <person name="Uechi K."/>
            <person name="Horii T."/>
            <person name="Iida T."/>
            <person name="Fujita J."/>
            <person name="Nakamura S."/>
        </authorList>
    </citation>
    <scope>NUCLEOTIDE SEQUENCE [LARGE SCALE GENOMIC DNA]</scope>
    <source>
        <strain evidence="2 3">JCM 6396</strain>
    </source>
</reference>
<keyword evidence="2" id="KW-0489">Methyltransferase</keyword>
<dbReference type="InterPro" id="IPR029063">
    <property type="entry name" value="SAM-dependent_MTases_sf"/>
</dbReference>
<gene>
    <name evidence="2" type="ORF">MDUV_42260</name>
</gene>
<dbReference type="GO" id="GO:0008757">
    <property type="term" value="F:S-adenosylmethionine-dependent methyltransferase activity"/>
    <property type="evidence" value="ECO:0007669"/>
    <property type="project" value="InterPro"/>
</dbReference>
<keyword evidence="2" id="KW-0808">Transferase</keyword>
<dbReference type="PANTHER" id="PTHR43591:SF24">
    <property type="entry name" value="2-METHOXY-6-POLYPRENYL-1,4-BENZOQUINOL METHYLASE, MITOCHONDRIAL"/>
    <property type="match status" value="1"/>
</dbReference>
<sequence length="278" mass="31349">MRWRPPHRRAVTTYSEPRTVRTVHSPERAWLGRGRDNGRVPDAVGSEPQYEVFADGFLDHARDGLFNAHVDRPACLALLGDVAGATILDAACGPGLYAEELARRHARVIGFDQSPRMVELARQRVPSGEFRVHDLADPLDWLGDHTVDAVLLALALEYVDDRVAALAELRRVLRPGGALVVSRPHPTGDWLRHGGNYFQTRIVDETWSRGWRLRSWLSPLEQTCEELHHAGFLIERLLEPRPTPQAAAIDLERYERLNREPTGFLAIRAVPDPRRPSV</sequence>
<dbReference type="Proteomes" id="UP000467006">
    <property type="component" value="Chromosome"/>
</dbReference>
<dbReference type="CDD" id="cd02440">
    <property type="entry name" value="AdoMet_MTases"/>
    <property type="match status" value="1"/>
</dbReference>
<evidence type="ECO:0000313" key="3">
    <source>
        <dbReference type="Proteomes" id="UP000467006"/>
    </source>
</evidence>
<dbReference type="InterPro" id="IPR013216">
    <property type="entry name" value="Methyltransf_11"/>
</dbReference>
<dbReference type="KEGG" id="mdu:MDUV_42260"/>
<evidence type="ECO:0000313" key="2">
    <source>
        <dbReference type="EMBL" id="BBX19366.1"/>
    </source>
</evidence>
<organism evidence="2 3">
    <name type="scientific">Mycolicibacterium duvalii</name>
    <dbReference type="NCBI Taxonomy" id="39688"/>
    <lineage>
        <taxon>Bacteria</taxon>
        <taxon>Bacillati</taxon>
        <taxon>Actinomycetota</taxon>
        <taxon>Actinomycetes</taxon>
        <taxon>Mycobacteriales</taxon>
        <taxon>Mycobacteriaceae</taxon>
        <taxon>Mycolicibacterium</taxon>
    </lineage>
</organism>
<protein>
    <submittedName>
        <fullName evidence="2">Methyltransferase</fullName>
    </submittedName>
</protein>
<feature type="domain" description="Methyltransferase type 11" evidence="1">
    <location>
        <begin position="88"/>
        <end position="181"/>
    </location>
</feature>